<reference evidence="2 3" key="1">
    <citation type="submission" date="2024-03" db="EMBL/GenBank/DDBJ databases">
        <title>Complete genome sequence of the green alga Chloropicon roscoffensis RCC1871.</title>
        <authorList>
            <person name="Lemieux C."/>
            <person name="Pombert J.-F."/>
            <person name="Otis C."/>
            <person name="Turmel M."/>
        </authorList>
    </citation>
    <scope>NUCLEOTIDE SEQUENCE [LARGE SCALE GENOMIC DNA]</scope>
    <source>
        <strain evidence="2 3">RCC1871</strain>
    </source>
</reference>
<name>A0AAX4P9G6_9CHLO</name>
<organism evidence="2 3">
    <name type="scientific">Chloropicon roscoffensis</name>
    <dbReference type="NCBI Taxonomy" id="1461544"/>
    <lineage>
        <taxon>Eukaryota</taxon>
        <taxon>Viridiplantae</taxon>
        <taxon>Chlorophyta</taxon>
        <taxon>Chloropicophyceae</taxon>
        <taxon>Chloropicales</taxon>
        <taxon>Chloropicaceae</taxon>
        <taxon>Chloropicon</taxon>
    </lineage>
</organism>
<dbReference type="Proteomes" id="UP001472866">
    <property type="component" value="Chromosome 06"/>
</dbReference>
<dbReference type="EMBL" id="CP151506">
    <property type="protein sequence ID" value="WZN62691.1"/>
    <property type="molecule type" value="Genomic_DNA"/>
</dbReference>
<feature type="region of interest" description="Disordered" evidence="1">
    <location>
        <begin position="160"/>
        <end position="453"/>
    </location>
</feature>
<gene>
    <name evidence="2" type="ORF">HKI87_06g42330</name>
</gene>
<evidence type="ECO:0000313" key="2">
    <source>
        <dbReference type="EMBL" id="WZN62691.1"/>
    </source>
</evidence>
<evidence type="ECO:0008006" key="4">
    <source>
        <dbReference type="Google" id="ProtNLM"/>
    </source>
</evidence>
<feature type="compositionally biased region" description="Pro residues" evidence="1">
    <location>
        <begin position="224"/>
        <end position="388"/>
    </location>
</feature>
<proteinExistence type="predicted"/>
<sequence length="453" mass="46246">MSNEGLQAAVDAMIPIADQLRQGATYCEDSFVAAKNKAKVIEKTKTYTSQCLENFAGHVLNAMKEVDDLLKSRTDNVRTLSESVLGLEAKVNYSRLEANAKMRESVSYEEDVVTKKVEILSTLESSRSIARENFDFGQLAGLGISASDIFKSATEGQITYHGKTGGAGRAGSEAGPPPQKKASPLEGMRSSEMAPKVSVGGDFNPPPPTSLSKTKPSTAESKKPPPATRAPAPPAPAPAPTPPAKRAPPPAPSPPRTKPPASTPKKAAPPPPPPARGAPPAAPPPPPSPSKPAAPPPPPPPGKGKAPPPPPPPGKGKAPPPPPPPGKGKAPPPPPPPGKGKAPPPPPPPGKGKAPPPPPPPGKGKAPPPPPPPPGKGKAPPPPPPPTGNKPKVSNFGGGGSLAEQLANRRQGLKKRQSLAQSKPKGGIGTPKKKAAPAGMTMAQELALRMKKK</sequence>
<dbReference type="PRINTS" id="PR01217">
    <property type="entry name" value="PRICHEXTENSN"/>
</dbReference>
<accession>A0AAX4P9G6</accession>
<dbReference type="AlphaFoldDB" id="A0AAX4P9G6"/>
<protein>
    <recommendedName>
        <fullName evidence="4">WH2 domain-containing protein</fullName>
    </recommendedName>
</protein>
<dbReference type="Gene3D" id="6.10.140.1620">
    <property type="match status" value="1"/>
</dbReference>
<evidence type="ECO:0000313" key="3">
    <source>
        <dbReference type="Proteomes" id="UP001472866"/>
    </source>
</evidence>
<keyword evidence="3" id="KW-1185">Reference proteome</keyword>
<evidence type="ECO:0000256" key="1">
    <source>
        <dbReference type="SAM" id="MobiDB-lite"/>
    </source>
</evidence>